<sequence>MSVNSIIICNKGKKADAGIYHIYKRNLSELKSVQLKNSVDENNNGIPFDSEGSNKEDYVKYDIVTTEKKCKNINYNDLLKQLMLSELRTVLDNLEERQYNEDFYAIWNCVLGISKEEFDDMSKELSFYIDDYFHKYKYQRYHHFLDKDRSVCAGNKYRTLYKPMHDIGETLSCTDIENTLNFYNLVKYGASINEMKKFICSFIKYYDKLKNDLLNEHKNIFTERMKNSQRLDI</sequence>
<protein>
    <recommendedName>
        <fullName evidence="1">Plasmodium RESA N-terminal domain-containing protein</fullName>
    </recommendedName>
</protein>
<reference evidence="2 3" key="1">
    <citation type="submission" date="2013-02" db="EMBL/GenBank/DDBJ databases">
        <title>The Genome Annotation of Plasmodium falciparum CAMP/Malaysia.</title>
        <authorList>
            <consortium name="The Broad Institute Genome Sequencing Platform"/>
            <consortium name="The Broad Institute Genome Sequencing Center for Infectious Disease"/>
            <person name="Neafsey D."/>
            <person name="Hoffman S."/>
            <person name="Volkman S."/>
            <person name="Rosenthal P."/>
            <person name="Walker B."/>
            <person name="Young S.K."/>
            <person name="Zeng Q."/>
            <person name="Gargeya S."/>
            <person name="Fitzgerald M."/>
            <person name="Haas B."/>
            <person name="Abouelleil A."/>
            <person name="Allen A.W."/>
            <person name="Alvarado L."/>
            <person name="Arachchi H.M."/>
            <person name="Berlin A.M."/>
            <person name="Chapman S.B."/>
            <person name="Gainer-Dewar J."/>
            <person name="Goldberg J."/>
            <person name="Griggs A."/>
            <person name="Gujja S."/>
            <person name="Hansen M."/>
            <person name="Howarth C."/>
            <person name="Imamovic A."/>
            <person name="Ireland A."/>
            <person name="Larimer J."/>
            <person name="McCowan C."/>
            <person name="Murphy C."/>
            <person name="Pearson M."/>
            <person name="Poon T.W."/>
            <person name="Priest M."/>
            <person name="Roberts A."/>
            <person name="Saif S."/>
            <person name="Shea T."/>
            <person name="Sisk P."/>
            <person name="Sykes S."/>
            <person name="Wortman J."/>
            <person name="Nusbaum C."/>
            <person name="Birren B."/>
        </authorList>
    </citation>
    <scope>NUCLEOTIDE SEQUENCE [LARGE SCALE GENOMIC DNA]</scope>
    <source>
        <strain evidence="2 3">CAMP/Malaysia</strain>
    </source>
</reference>
<dbReference type="NCBIfam" id="TIGR01639">
    <property type="entry name" value="P_fal_TIGR01639"/>
    <property type="match status" value="1"/>
</dbReference>
<accession>A0A024X201</accession>
<reference evidence="2 3" key="2">
    <citation type="submission" date="2013-02" db="EMBL/GenBank/DDBJ databases">
        <title>The Genome Sequence of Plasmodium falciparum CAMP/Malaysia.</title>
        <authorList>
            <consortium name="The Broad Institute Genome Sequencing Platform"/>
            <consortium name="The Broad Institute Genome Sequencing Center for Infectious Disease"/>
            <person name="Neafsey D."/>
            <person name="Cheeseman I."/>
            <person name="Volkman S."/>
            <person name="Adams J."/>
            <person name="Walker B."/>
            <person name="Young S.K."/>
            <person name="Zeng Q."/>
            <person name="Gargeya S."/>
            <person name="Fitzgerald M."/>
            <person name="Haas B."/>
            <person name="Abouelleil A."/>
            <person name="Alvarado L."/>
            <person name="Arachchi H.M."/>
            <person name="Berlin A.M."/>
            <person name="Chapman S.B."/>
            <person name="Dewar J."/>
            <person name="Goldberg J."/>
            <person name="Griggs A."/>
            <person name="Gujja S."/>
            <person name="Hansen M."/>
            <person name="Howarth C."/>
            <person name="Imamovic A."/>
            <person name="Larimer J."/>
            <person name="McCowan C."/>
            <person name="Murphy C."/>
            <person name="Neiman D."/>
            <person name="Pearson M."/>
            <person name="Priest M."/>
            <person name="Roberts A."/>
            <person name="Saif S."/>
            <person name="Shea T."/>
            <person name="Sisk P."/>
            <person name="Sykes S."/>
            <person name="Wortman J."/>
            <person name="Nusbaum C."/>
            <person name="Birren B."/>
        </authorList>
    </citation>
    <scope>NUCLEOTIDE SEQUENCE [LARGE SCALE GENOMIC DNA]</scope>
    <source>
        <strain evidence="2 3">CAMP/Malaysia</strain>
    </source>
</reference>
<evidence type="ECO:0000313" key="2">
    <source>
        <dbReference type="EMBL" id="ETW58816.1"/>
    </source>
</evidence>
<dbReference type="InterPro" id="IPR006526">
    <property type="entry name" value="Export_prot_PHISTa/b/c"/>
</dbReference>
<dbReference type="OMA" id="ICVNTEY"/>
<evidence type="ECO:0000259" key="1">
    <source>
        <dbReference type="Pfam" id="PF09687"/>
    </source>
</evidence>
<dbReference type="Pfam" id="PF09687">
    <property type="entry name" value="PRESAN"/>
    <property type="match status" value="1"/>
</dbReference>
<dbReference type="AlphaFoldDB" id="A0A024X201"/>
<dbReference type="EMBL" id="KI927612">
    <property type="protein sequence ID" value="ETW58816.1"/>
    <property type="molecule type" value="Genomic_DNA"/>
</dbReference>
<gene>
    <name evidence="2" type="ORF">PFMC_05296</name>
</gene>
<dbReference type="Proteomes" id="UP000030694">
    <property type="component" value="Unassembled WGS sequence"/>
</dbReference>
<dbReference type="OrthoDB" id="378646at2759"/>
<organism evidence="2 3">
    <name type="scientific">Plasmodium falciparum (isolate Camp / Malaysia)</name>
    <dbReference type="NCBI Taxonomy" id="5835"/>
    <lineage>
        <taxon>Eukaryota</taxon>
        <taxon>Sar</taxon>
        <taxon>Alveolata</taxon>
        <taxon>Apicomplexa</taxon>
        <taxon>Aconoidasida</taxon>
        <taxon>Haemosporida</taxon>
        <taxon>Plasmodiidae</taxon>
        <taxon>Plasmodium</taxon>
        <taxon>Plasmodium (Laverania)</taxon>
    </lineage>
</organism>
<name>A0A024X201_PLAFC</name>
<evidence type="ECO:0000313" key="3">
    <source>
        <dbReference type="Proteomes" id="UP000030694"/>
    </source>
</evidence>
<feature type="domain" description="Plasmodium RESA N-terminal" evidence="1">
    <location>
        <begin position="85"/>
        <end position="215"/>
    </location>
</feature>
<dbReference type="InterPro" id="IPR019111">
    <property type="entry name" value="PRESA_N"/>
</dbReference>
<proteinExistence type="predicted"/>